<feature type="region of interest" description="Disordered" evidence="1">
    <location>
        <begin position="80"/>
        <end position="105"/>
    </location>
</feature>
<feature type="compositionally biased region" description="Low complexity" evidence="1">
    <location>
        <begin position="83"/>
        <end position="105"/>
    </location>
</feature>
<gene>
    <name evidence="2" type="ORF">AAFF_G00115830</name>
</gene>
<name>A0AAD7WXA8_9TELE</name>
<dbReference type="Proteomes" id="UP001221898">
    <property type="component" value="Unassembled WGS sequence"/>
</dbReference>
<sequence length="105" mass="10779">MGNTALCLHFCAPAYGACSPPHSSWRVAGSHQMANYHKQDTGSHAEPSQRTLLLLPRKWATSGMKEPCSGGLQSDSVVQRQMASGPTGSAAGGSAVSAAGPGWAL</sequence>
<organism evidence="2 3">
    <name type="scientific">Aldrovandia affinis</name>
    <dbReference type="NCBI Taxonomy" id="143900"/>
    <lineage>
        <taxon>Eukaryota</taxon>
        <taxon>Metazoa</taxon>
        <taxon>Chordata</taxon>
        <taxon>Craniata</taxon>
        <taxon>Vertebrata</taxon>
        <taxon>Euteleostomi</taxon>
        <taxon>Actinopterygii</taxon>
        <taxon>Neopterygii</taxon>
        <taxon>Teleostei</taxon>
        <taxon>Notacanthiformes</taxon>
        <taxon>Halosauridae</taxon>
        <taxon>Aldrovandia</taxon>
    </lineage>
</organism>
<evidence type="ECO:0000256" key="1">
    <source>
        <dbReference type="SAM" id="MobiDB-lite"/>
    </source>
</evidence>
<comment type="caution">
    <text evidence="2">The sequence shown here is derived from an EMBL/GenBank/DDBJ whole genome shotgun (WGS) entry which is preliminary data.</text>
</comment>
<accession>A0AAD7WXA8</accession>
<evidence type="ECO:0000313" key="3">
    <source>
        <dbReference type="Proteomes" id="UP001221898"/>
    </source>
</evidence>
<proteinExistence type="predicted"/>
<reference evidence="2" key="1">
    <citation type="journal article" date="2023" name="Science">
        <title>Genome structures resolve the early diversification of teleost fishes.</title>
        <authorList>
            <person name="Parey E."/>
            <person name="Louis A."/>
            <person name="Montfort J."/>
            <person name="Bouchez O."/>
            <person name="Roques C."/>
            <person name="Iampietro C."/>
            <person name="Lluch J."/>
            <person name="Castinel A."/>
            <person name="Donnadieu C."/>
            <person name="Desvignes T."/>
            <person name="Floi Bucao C."/>
            <person name="Jouanno E."/>
            <person name="Wen M."/>
            <person name="Mejri S."/>
            <person name="Dirks R."/>
            <person name="Jansen H."/>
            <person name="Henkel C."/>
            <person name="Chen W.J."/>
            <person name="Zahm M."/>
            <person name="Cabau C."/>
            <person name="Klopp C."/>
            <person name="Thompson A.W."/>
            <person name="Robinson-Rechavi M."/>
            <person name="Braasch I."/>
            <person name="Lecointre G."/>
            <person name="Bobe J."/>
            <person name="Postlethwait J.H."/>
            <person name="Berthelot C."/>
            <person name="Roest Crollius H."/>
            <person name="Guiguen Y."/>
        </authorList>
    </citation>
    <scope>NUCLEOTIDE SEQUENCE</scope>
    <source>
        <strain evidence="2">NC1722</strain>
    </source>
</reference>
<evidence type="ECO:0000313" key="2">
    <source>
        <dbReference type="EMBL" id="KAJ8412632.1"/>
    </source>
</evidence>
<protein>
    <submittedName>
        <fullName evidence="2">Uncharacterized protein</fullName>
    </submittedName>
</protein>
<dbReference type="EMBL" id="JAINUG010000018">
    <property type="protein sequence ID" value="KAJ8412632.1"/>
    <property type="molecule type" value="Genomic_DNA"/>
</dbReference>
<keyword evidence="3" id="KW-1185">Reference proteome</keyword>
<dbReference type="AlphaFoldDB" id="A0AAD7WXA8"/>